<dbReference type="Proteomes" id="UP000239494">
    <property type="component" value="Unassembled WGS sequence"/>
</dbReference>
<gene>
    <name evidence="3" type="ORF">CLV43_109462</name>
</gene>
<organism evidence="3 4">
    <name type="scientific">Umezawaea tangerina</name>
    <dbReference type="NCBI Taxonomy" id="84725"/>
    <lineage>
        <taxon>Bacteria</taxon>
        <taxon>Bacillati</taxon>
        <taxon>Actinomycetota</taxon>
        <taxon>Actinomycetes</taxon>
        <taxon>Pseudonocardiales</taxon>
        <taxon>Pseudonocardiaceae</taxon>
        <taxon>Umezawaea</taxon>
    </lineage>
</organism>
<protein>
    <submittedName>
        <fullName evidence="3">Uncharacterized protein</fullName>
    </submittedName>
</protein>
<comment type="caution">
    <text evidence="3">The sequence shown here is derived from an EMBL/GenBank/DDBJ whole genome shotgun (WGS) entry which is preliminary data.</text>
</comment>
<reference evidence="3 4" key="1">
    <citation type="submission" date="2018-03" db="EMBL/GenBank/DDBJ databases">
        <title>Genomic Encyclopedia of Archaeal and Bacterial Type Strains, Phase II (KMG-II): from individual species to whole genera.</title>
        <authorList>
            <person name="Goeker M."/>
        </authorList>
    </citation>
    <scope>NUCLEOTIDE SEQUENCE [LARGE SCALE GENOMIC DNA]</scope>
    <source>
        <strain evidence="3 4">DSM 44720</strain>
    </source>
</reference>
<feature type="coiled-coil region" evidence="1">
    <location>
        <begin position="2"/>
        <end position="58"/>
    </location>
</feature>
<keyword evidence="4" id="KW-1185">Reference proteome</keyword>
<dbReference type="AlphaFoldDB" id="A0A2T0SXU4"/>
<proteinExistence type="predicted"/>
<feature type="compositionally biased region" description="Basic and acidic residues" evidence="2">
    <location>
        <begin position="110"/>
        <end position="120"/>
    </location>
</feature>
<evidence type="ECO:0000256" key="1">
    <source>
        <dbReference type="SAM" id="Coils"/>
    </source>
</evidence>
<dbReference type="EMBL" id="PVTF01000009">
    <property type="protein sequence ID" value="PRY38241.1"/>
    <property type="molecule type" value="Genomic_DNA"/>
</dbReference>
<dbReference type="RefSeq" id="WP_106191318.1">
    <property type="nucleotide sequence ID" value="NZ_PVTF01000009.1"/>
</dbReference>
<name>A0A2T0SXU4_9PSEU</name>
<feature type="region of interest" description="Disordered" evidence="2">
    <location>
        <begin position="110"/>
        <end position="195"/>
    </location>
</feature>
<accession>A0A2T0SXU4</accession>
<evidence type="ECO:0000313" key="4">
    <source>
        <dbReference type="Proteomes" id="UP000239494"/>
    </source>
</evidence>
<evidence type="ECO:0000256" key="2">
    <source>
        <dbReference type="SAM" id="MobiDB-lite"/>
    </source>
</evidence>
<keyword evidence="1" id="KW-0175">Coiled coil</keyword>
<sequence>MFRRKANRIAELERVVARVQRRLDEANERLAEIGGFEYEKVRRQVEGLRAEAERVLRERLAAKLRFEAELAERKTAQVVALAHARAAVEAELGDVRRQIAEARQELRQLEERDGLARPESLRPLPPLPRDGEAEAGKPPLPRDGEAEVGRPPLPRDGEAEVGRAPQEEGAGRRPLPEVAEQARRVVEREGQKAEG</sequence>
<evidence type="ECO:0000313" key="3">
    <source>
        <dbReference type="EMBL" id="PRY38241.1"/>
    </source>
</evidence>
<feature type="compositionally biased region" description="Basic and acidic residues" evidence="2">
    <location>
        <begin position="129"/>
        <end position="195"/>
    </location>
</feature>